<evidence type="ECO:0000259" key="4">
    <source>
        <dbReference type="Pfam" id="PF00188"/>
    </source>
</evidence>
<dbReference type="NCBIfam" id="TIGR02227">
    <property type="entry name" value="sigpep_I_bact"/>
    <property type="match status" value="1"/>
</dbReference>
<dbReference type="GO" id="GO:0009003">
    <property type="term" value="F:signal peptidase activity"/>
    <property type="evidence" value="ECO:0007669"/>
    <property type="project" value="UniProtKB-EC"/>
</dbReference>
<dbReference type="SUPFAM" id="SSF55797">
    <property type="entry name" value="PR-1-like"/>
    <property type="match status" value="1"/>
</dbReference>
<dbReference type="GO" id="GO:0006465">
    <property type="term" value="P:signal peptide processing"/>
    <property type="evidence" value="ECO:0007669"/>
    <property type="project" value="InterPro"/>
</dbReference>
<comment type="catalytic activity">
    <reaction evidence="3">
        <text>Cleavage of hydrophobic, N-terminal signal or leader sequences from secreted and periplasmic proteins.</text>
        <dbReference type="EC" id="3.4.21.89"/>
    </reaction>
</comment>
<sequence length="453" mass="52328">MPKKSPRSLYNVLIVWPLHALLFILRILFLVGLVVAGWFILQTIGILNVRVPVTGASMLPTLPEEGYVPFQRYFQNETFEKILPQTIQKGDIVVFENERTHKELEKQEKDSTGFVKRVIATEGDIVEIKDGFVFVNGKKLQEQYILKPRSTFGGTEIQDCKPIKVAANNAFVLGDNRKISMDSRQIGLVPISDILFYIPYEKQTDRYGAQWRDASHDFDTENESLFDTDFYTLLLNNERAKHNLNSLKYQIKLEKSAKLRAEKMLAFDEFDSKALKSGYTMKDAMNDVGYSNIIYGEFPMMGFYDAEELFDAFIEQPGAREFLMNKDYDEIGVSTFVGTLNNCPVQVVVQHLAGYIPPNYGSGEIENFKEASRRLREIQPGWLKLKEYDEFYQKNQSDVDRLNSLISTRISRIDQIIKQMEENKWLTDEQNQWISQDAQFSEDQNNLADKLNQ</sequence>
<proteinExistence type="inferred from homology"/>
<dbReference type="PRINTS" id="PR00727">
    <property type="entry name" value="LEADERPTASE"/>
</dbReference>
<dbReference type="InterPro" id="IPR014044">
    <property type="entry name" value="CAP_dom"/>
</dbReference>
<feature type="transmembrane region" description="Helical" evidence="3">
    <location>
        <begin position="12"/>
        <end position="41"/>
    </location>
</feature>
<evidence type="ECO:0000256" key="2">
    <source>
        <dbReference type="PIRSR" id="PIRSR600223-1"/>
    </source>
</evidence>
<protein>
    <recommendedName>
        <fullName evidence="3">Signal peptidase I</fullName>
        <ecNumber evidence="3">3.4.21.89</ecNumber>
    </recommendedName>
</protein>
<feature type="domain" description="Peptidase S26" evidence="5">
    <location>
        <begin position="33"/>
        <end position="194"/>
    </location>
</feature>
<dbReference type="GO" id="GO:0016020">
    <property type="term" value="C:membrane"/>
    <property type="evidence" value="ECO:0007669"/>
    <property type="project" value="UniProtKB-SubCell"/>
</dbReference>
<dbReference type="CDD" id="cd05379">
    <property type="entry name" value="CAP_bacterial"/>
    <property type="match status" value="1"/>
</dbReference>
<keyword evidence="3" id="KW-0378">Hydrolase</keyword>
<dbReference type="InterPro" id="IPR019533">
    <property type="entry name" value="Peptidase_S26"/>
</dbReference>
<dbReference type="CDD" id="cd06530">
    <property type="entry name" value="S26_SPase_I"/>
    <property type="match status" value="1"/>
</dbReference>
<dbReference type="PANTHER" id="PTHR43390">
    <property type="entry name" value="SIGNAL PEPTIDASE I"/>
    <property type="match status" value="1"/>
</dbReference>
<keyword evidence="3" id="KW-0812">Transmembrane</keyword>
<evidence type="ECO:0000256" key="3">
    <source>
        <dbReference type="RuleBase" id="RU362042"/>
    </source>
</evidence>
<evidence type="ECO:0000313" key="6">
    <source>
        <dbReference type="EMBL" id="PIZ62633.1"/>
    </source>
</evidence>
<dbReference type="Gene3D" id="2.10.109.10">
    <property type="entry name" value="Umud Fragment, subunit A"/>
    <property type="match status" value="1"/>
</dbReference>
<dbReference type="GO" id="GO:0004252">
    <property type="term" value="F:serine-type endopeptidase activity"/>
    <property type="evidence" value="ECO:0007669"/>
    <property type="project" value="InterPro"/>
</dbReference>
<comment type="similarity">
    <text evidence="1 3">Belongs to the peptidase S26 family.</text>
</comment>
<feature type="active site" evidence="2">
    <location>
        <position position="57"/>
    </location>
</feature>
<feature type="domain" description="SCP" evidence="4">
    <location>
        <begin position="234"/>
        <end position="335"/>
    </location>
</feature>
<comment type="caution">
    <text evidence="6">The sequence shown here is derived from an EMBL/GenBank/DDBJ whole genome shotgun (WGS) entry which is preliminary data.</text>
</comment>
<keyword evidence="3" id="KW-1133">Transmembrane helix</keyword>
<gene>
    <name evidence="6" type="primary">lepB</name>
    <name evidence="6" type="ORF">COY16_03810</name>
</gene>
<name>A0A2M7TXW8_9BACT</name>
<dbReference type="Gene3D" id="3.40.33.10">
    <property type="entry name" value="CAP"/>
    <property type="match status" value="1"/>
</dbReference>
<feature type="active site" evidence="2">
    <location>
        <position position="116"/>
    </location>
</feature>
<keyword evidence="3" id="KW-0645">Protease</keyword>
<dbReference type="PANTHER" id="PTHR43390:SF1">
    <property type="entry name" value="CHLOROPLAST PROCESSING PEPTIDASE"/>
    <property type="match status" value="1"/>
</dbReference>
<reference evidence="7" key="1">
    <citation type="submission" date="2017-09" db="EMBL/GenBank/DDBJ databases">
        <title>Depth-based differentiation of microbial function through sediment-hosted aquifers and enrichment of novel symbionts in the deep terrestrial subsurface.</title>
        <authorList>
            <person name="Probst A.J."/>
            <person name="Ladd B."/>
            <person name="Jarett J.K."/>
            <person name="Geller-Mcgrath D.E."/>
            <person name="Sieber C.M.K."/>
            <person name="Emerson J.B."/>
            <person name="Anantharaman K."/>
            <person name="Thomas B.C."/>
            <person name="Malmstrom R."/>
            <person name="Stieglmeier M."/>
            <person name="Klingl A."/>
            <person name="Woyke T."/>
            <person name="Ryan C.M."/>
            <person name="Banfield J.F."/>
        </authorList>
    </citation>
    <scope>NUCLEOTIDE SEQUENCE [LARGE SCALE GENOMIC DNA]</scope>
</reference>
<dbReference type="InterPro" id="IPR000223">
    <property type="entry name" value="Pept_S26A_signal_pept_1"/>
</dbReference>
<dbReference type="EMBL" id="PFOB01000049">
    <property type="protein sequence ID" value="PIZ62633.1"/>
    <property type="molecule type" value="Genomic_DNA"/>
</dbReference>
<dbReference type="InterPro" id="IPR036286">
    <property type="entry name" value="LexA/Signal_pep-like_sf"/>
</dbReference>
<dbReference type="EC" id="3.4.21.89" evidence="3"/>
<dbReference type="Pfam" id="PF00188">
    <property type="entry name" value="CAP"/>
    <property type="match status" value="1"/>
</dbReference>
<dbReference type="InterPro" id="IPR035940">
    <property type="entry name" value="CAP_sf"/>
</dbReference>
<dbReference type="Pfam" id="PF10502">
    <property type="entry name" value="Peptidase_S26"/>
    <property type="match status" value="1"/>
</dbReference>
<evidence type="ECO:0000259" key="5">
    <source>
        <dbReference type="Pfam" id="PF10502"/>
    </source>
</evidence>
<dbReference type="SUPFAM" id="SSF51306">
    <property type="entry name" value="LexA/Signal peptidase"/>
    <property type="match status" value="1"/>
</dbReference>
<comment type="subcellular location">
    <subcellularLocation>
        <location evidence="3">Membrane</location>
        <topology evidence="3">Single-pass type II membrane protein</topology>
    </subcellularLocation>
</comment>
<organism evidence="6 7">
    <name type="scientific">Candidatus Roizmanbacteria bacterium CG_4_10_14_0_2_um_filter_39_13</name>
    <dbReference type="NCBI Taxonomy" id="1974825"/>
    <lineage>
        <taxon>Bacteria</taxon>
        <taxon>Candidatus Roizmaniibacteriota</taxon>
    </lineage>
</organism>
<dbReference type="Proteomes" id="UP000228503">
    <property type="component" value="Unassembled WGS sequence"/>
</dbReference>
<evidence type="ECO:0000313" key="7">
    <source>
        <dbReference type="Proteomes" id="UP000228503"/>
    </source>
</evidence>
<dbReference type="AlphaFoldDB" id="A0A2M7TXW8"/>
<keyword evidence="3" id="KW-0472">Membrane</keyword>
<evidence type="ECO:0000256" key="1">
    <source>
        <dbReference type="ARBA" id="ARBA00009370"/>
    </source>
</evidence>
<accession>A0A2M7TXW8</accession>